<gene>
    <name evidence="1" type="ORF">A9255_18925</name>
    <name evidence="2" type="ORF">Xhom_03220</name>
</gene>
<evidence type="ECO:0008006" key="5">
    <source>
        <dbReference type="Google" id="ProtNLM"/>
    </source>
</evidence>
<dbReference type="EMBL" id="NJAI01000005">
    <property type="protein sequence ID" value="PHM54146.1"/>
    <property type="molecule type" value="Genomic_DNA"/>
</dbReference>
<sequence length="145" mass="16725">MLVKVTEYGFCVHDFSMIPCQKYRDCINCTEQVCVRGDKEKLTRLKIQRDKTQAQLEKATAGMVEGFYGAGRWFEHQKQTLERTVELIRLLESDDIEDGAVIRSRNNQEFSPLKREMAAKIAQPKVEFDRSDKDEMRALLGGDFG</sequence>
<proteinExistence type="predicted"/>
<dbReference type="Proteomes" id="UP000094600">
    <property type="component" value="Chromosome"/>
</dbReference>
<dbReference type="KEGG" id="xho:A9255_18925"/>
<evidence type="ECO:0000313" key="1">
    <source>
        <dbReference type="EMBL" id="AOM42446.1"/>
    </source>
</evidence>
<reference evidence="2 4" key="2">
    <citation type="journal article" date="2017" name="Nat. Microbiol.">
        <title>Natural product diversity associated with the nematode symbionts Photorhabdus and Xenorhabdus.</title>
        <authorList>
            <person name="Tobias N.J."/>
            <person name="Wolff H."/>
            <person name="Djahanschiri B."/>
            <person name="Grundmann F."/>
            <person name="Kronenwerth M."/>
            <person name="Shi Y.M."/>
            <person name="Simonyi S."/>
            <person name="Grun P."/>
            <person name="Shapiro-Ilan D."/>
            <person name="Pidot S.J."/>
            <person name="Stinear T.P."/>
            <person name="Ebersberger I."/>
            <person name="Bode H.B."/>
        </authorList>
    </citation>
    <scope>NUCLEOTIDE SEQUENCE [LARGE SCALE GENOMIC DNA]</scope>
    <source>
        <strain evidence="2 4">DSM 17903</strain>
    </source>
</reference>
<evidence type="ECO:0000313" key="3">
    <source>
        <dbReference type="Proteomes" id="UP000094600"/>
    </source>
</evidence>
<reference evidence="1 3" key="1">
    <citation type="submission" date="2016-06" db="EMBL/GenBank/DDBJ databases">
        <title>Bacterial characters and pathogenicity of Xenorhabdus hominickii from an entomopathogenic nematode, Steinernema monticolum.</title>
        <authorList>
            <person name="Park Y."/>
            <person name="Kim Y."/>
        </authorList>
    </citation>
    <scope>NUCLEOTIDE SEQUENCE [LARGE SCALE GENOMIC DNA]</scope>
    <source>
        <strain evidence="1 3">ANU1</strain>
    </source>
</reference>
<dbReference type="Proteomes" id="UP000225433">
    <property type="component" value="Unassembled WGS sequence"/>
</dbReference>
<dbReference type="EMBL" id="CP016176">
    <property type="protein sequence ID" value="AOM42446.1"/>
    <property type="molecule type" value="Genomic_DNA"/>
</dbReference>
<evidence type="ECO:0000313" key="4">
    <source>
        <dbReference type="Proteomes" id="UP000225433"/>
    </source>
</evidence>
<name>A0A2G0Q4J8_XENHO</name>
<organism evidence="2 4">
    <name type="scientific">Xenorhabdus hominickii</name>
    <dbReference type="NCBI Taxonomy" id="351679"/>
    <lineage>
        <taxon>Bacteria</taxon>
        <taxon>Pseudomonadati</taxon>
        <taxon>Pseudomonadota</taxon>
        <taxon>Gammaproteobacteria</taxon>
        <taxon>Enterobacterales</taxon>
        <taxon>Morganellaceae</taxon>
        <taxon>Xenorhabdus</taxon>
    </lineage>
</organism>
<protein>
    <recommendedName>
        <fullName evidence="5">Integrase</fullName>
    </recommendedName>
</protein>
<keyword evidence="3" id="KW-1185">Reference proteome</keyword>
<dbReference type="AlphaFoldDB" id="A0A2G0Q4J8"/>
<accession>A0A2G0Q4J8</accession>
<evidence type="ECO:0000313" key="2">
    <source>
        <dbReference type="EMBL" id="PHM54146.1"/>
    </source>
</evidence>